<evidence type="ECO:0000256" key="1">
    <source>
        <dbReference type="SAM" id="Coils"/>
    </source>
</evidence>
<gene>
    <name evidence="3" type="ORF">NCTC11370_02577</name>
</gene>
<feature type="transmembrane region" description="Helical" evidence="2">
    <location>
        <begin position="51"/>
        <end position="70"/>
    </location>
</feature>
<dbReference type="GeneID" id="93293338"/>
<dbReference type="GO" id="GO:0055085">
    <property type="term" value="P:transmembrane transport"/>
    <property type="evidence" value="ECO:0007669"/>
    <property type="project" value="InterPro"/>
</dbReference>
<dbReference type="Pfam" id="PF04120">
    <property type="entry name" value="Iron_permease"/>
    <property type="match status" value="1"/>
</dbReference>
<name>A0A377GCD2_9GAMM</name>
<proteinExistence type="predicted"/>
<sequence>MKKQNKFNLWFQKFATTISAAAGSMYAFLASILLIILWIICGPVFKFSDTWQLIINTGTTIVTFLMVFLIQHTQNRDTTIINLKLDELIKSHQPADNLTIDLDRLNDEELKLLEKKYKKMCQQIESKKKMQSKK</sequence>
<organism evidence="3 4">
    <name type="scientific">Fluoribacter dumoffii</name>
    <dbReference type="NCBI Taxonomy" id="463"/>
    <lineage>
        <taxon>Bacteria</taxon>
        <taxon>Pseudomonadati</taxon>
        <taxon>Pseudomonadota</taxon>
        <taxon>Gammaproteobacteria</taxon>
        <taxon>Legionellales</taxon>
        <taxon>Legionellaceae</taxon>
        <taxon>Fluoribacter</taxon>
    </lineage>
</organism>
<dbReference type="Proteomes" id="UP000254554">
    <property type="component" value="Unassembled WGS sequence"/>
</dbReference>
<dbReference type="STRING" id="1094715.GCA_000236165_02422"/>
<protein>
    <submittedName>
        <fullName evidence="3">Predicted small integral membrane protein</fullName>
    </submittedName>
</protein>
<reference evidence="3 4" key="1">
    <citation type="submission" date="2018-06" db="EMBL/GenBank/DDBJ databases">
        <authorList>
            <consortium name="Pathogen Informatics"/>
            <person name="Doyle S."/>
        </authorList>
    </citation>
    <scope>NUCLEOTIDE SEQUENCE [LARGE SCALE GENOMIC DNA]</scope>
    <source>
        <strain evidence="3 4">NCTC11370</strain>
    </source>
</reference>
<evidence type="ECO:0000313" key="3">
    <source>
        <dbReference type="EMBL" id="STO22485.1"/>
    </source>
</evidence>
<evidence type="ECO:0000313" key="4">
    <source>
        <dbReference type="Proteomes" id="UP000254554"/>
    </source>
</evidence>
<dbReference type="RefSeq" id="WP_010654593.1">
    <property type="nucleotide sequence ID" value="NZ_UGGT01000001.1"/>
</dbReference>
<dbReference type="InterPro" id="IPR007251">
    <property type="entry name" value="Iron_permease_Fet4"/>
</dbReference>
<keyword evidence="2" id="KW-0472">Membrane</keyword>
<keyword evidence="1" id="KW-0175">Coiled coil</keyword>
<keyword evidence="4" id="KW-1185">Reference proteome</keyword>
<feature type="transmembrane region" description="Helical" evidence="2">
    <location>
        <begin position="21"/>
        <end position="45"/>
    </location>
</feature>
<dbReference type="AlphaFoldDB" id="A0A377GCD2"/>
<dbReference type="OrthoDB" id="119761at2"/>
<keyword evidence="2" id="KW-1133">Transmembrane helix</keyword>
<feature type="coiled-coil region" evidence="1">
    <location>
        <begin position="95"/>
        <end position="130"/>
    </location>
</feature>
<evidence type="ECO:0000256" key="2">
    <source>
        <dbReference type="SAM" id="Phobius"/>
    </source>
</evidence>
<dbReference type="EMBL" id="UGGT01000001">
    <property type="protein sequence ID" value="STO22485.1"/>
    <property type="molecule type" value="Genomic_DNA"/>
</dbReference>
<keyword evidence="2" id="KW-0812">Transmembrane</keyword>
<accession>A0A377GCD2</accession>